<dbReference type="Gene3D" id="1.10.630.10">
    <property type="entry name" value="Cytochrome P450"/>
    <property type="match status" value="1"/>
</dbReference>
<organism evidence="4">
    <name type="scientific">Aegilops tauschii</name>
    <name type="common">Tausch's goatgrass</name>
    <name type="synonym">Aegilops squarrosa</name>
    <dbReference type="NCBI Taxonomy" id="37682"/>
    <lineage>
        <taxon>Eukaryota</taxon>
        <taxon>Viridiplantae</taxon>
        <taxon>Streptophyta</taxon>
        <taxon>Embryophyta</taxon>
        <taxon>Tracheophyta</taxon>
        <taxon>Spermatophyta</taxon>
        <taxon>Magnoliopsida</taxon>
        <taxon>Liliopsida</taxon>
        <taxon>Poales</taxon>
        <taxon>Poaceae</taxon>
        <taxon>BOP clade</taxon>
        <taxon>Pooideae</taxon>
        <taxon>Triticodae</taxon>
        <taxon>Triticeae</taxon>
        <taxon>Triticinae</taxon>
        <taxon>Aegilops</taxon>
    </lineage>
</organism>
<dbReference type="AlphaFoldDB" id="M8BHQ8"/>
<protein>
    <submittedName>
        <fullName evidence="4">Cytochrome P450 71D7</fullName>
    </submittedName>
</protein>
<evidence type="ECO:0000256" key="1">
    <source>
        <dbReference type="ARBA" id="ARBA00010617"/>
    </source>
</evidence>
<evidence type="ECO:0000313" key="4">
    <source>
        <dbReference type="EnsemblPlants" id="EMT24530"/>
    </source>
</evidence>
<evidence type="ECO:0000256" key="2">
    <source>
        <dbReference type="ARBA" id="ARBA00022723"/>
    </source>
</evidence>
<comment type="similarity">
    <text evidence="1">Belongs to the cytochrome P450 family.</text>
</comment>
<dbReference type="GO" id="GO:0020037">
    <property type="term" value="F:heme binding"/>
    <property type="evidence" value="ECO:0007669"/>
    <property type="project" value="InterPro"/>
</dbReference>
<dbReference type="EnsemblPlants" id="EMT24530">
    <property type="protein sequence ID" value="EMT24530"/>
    <property type="gene ID" value="F775_12790"/>
</dbReference>
<name>M8BHQ8_AEGTA</name>
<keyword evidence="3" id="KW-0408">Iron</keyword>
<dbReference type="GO" id="GO:0005506">
    <property type="term" value="F:iron ion binding"/>
    <property type="evidence" value="ECO:0007669"/>
    <property type="project" value="InterPro"/>
</dbReference>
<dbReference type="InterPro" id="IPR001128">
    <property type="entry name" value="Cyt_P450"/>
</dbReference>
<dbReference type="PANTHER" id="PTHR47955">
    <property type="entry name" value="CYTOCHROME P450 FAMILY 71 PROTEIN"/>
    <property type="match status" value="1"/>
</dbReference>
<sequence length="269" mass="29868">MGQPPGPWTLPVIGSLHHIAGQLPHRALRDIARRYGWPVMLLHLGEVPTLVVSSRSGAREVMKTHDAAFASRPLSSTVRVLTNGGRDIIFAPYGDHWRMMRRIAVTELLTARRVLSFRAIREQEVAAMLRAIAAGGEEVDMRTRLSAMVADSTVRAVMGDRCRDRDVFLREVDRANELGRGFNLADLWPSSRLLVWASGAVRRAEECRDAVFGILDGIIVEHLERMDGVGDDDQDLIDVLLRIQKDGGSGLDMDSLKAVIFVSNLSYAY</sequence>
<evidence type="ECO:0000256" key="3">
    <source>
        <dbReference type="ARBA" id="ARBA00023004"/>
    </source>
</evidence>
<accession>M8BHQ8</accession>
<dbReference type="InterPro" id="IPR036396">
    <property type="entry name" value="Cyt_P450_sf"/>
</dbReference>
<dbReference type="GO" id="GO:0004497">
    <property type="term" value="F:monooxygenase activity"/>
    <property type="evidence" value="ECO:0007669"/>
    <property type="project" value="InterPro"/>
</dbReference>
<keyword evidence="2" id="KW-0479">Metal-binding</keyword>
<dbReference type="Pfam" id="PF00067">
    <property type="entry name" value="p450"/>
    <property type="match status" value="1"/>
</dbReference>
<dbReference type="SUPFAM" id="SSF48264">
    <property type="entry name" value="Cytochrome P450"/>
    <property type="match status" value="1"/>
</dbReference>
<reference evidence="4" key="1">
    <citation type="submission" date="2015-06" db="UniProtKB">
        <authorList>
            <consortium name="EnsemblPlants"/>
        </authorList>
    </citation>
    <scope>IDENTIFICATION</scope>
</reference>
<dbReference type="PANTHER" id="PTHR47955:SF11">
    <property type="entry name" value="4-HYDROXYPHENYLACETALDEHYDE OXIME MONOOXYGENASE"/>
    <property type="match status" value="1"/>
</dbReference>
<dbReference type="GO" id="GO:0016705">
    <property type="term" value="F:oxidoreductase activity, acting on paired donors, with incorporation or reduction of molecular oxygen"/>
    <property type="evidence" value="ECO:0007669"/>
    <property type="project" value="InterPro"/>
</dbReference>
<proteinExistence type="inferred from homology"/>